<proteinExistence type="predicted"/>
<dbReference type="Pfam" id="PF05843">
    <property type="entry name" value="Suf"/>
    <property type="match status" value="1"/>
</dbReference>
<comment type="subcellular location">
    <subcellularLocation>
        <location evidence="4">Nucleus</location>
    </subcellularLocation>
    <subcellularLocation>
        <location evidence="4">Cytoplasm</location>
    </subcellularLocation>
    <text evidence="4">Nucleus and/or cytoplasm.</text>
</comment>
<accession>A0AAQ3LYD5</accession>
<feature type="region of interest" description="Disordered" evidence="5">
    <location>
        <begin position="864"/>
        <end position="918"/>
    </location>
</feature>
<gene>
    <name evidence="7" type="ORF">R9X50_00058200</name>
</gene>
<keyword evidence="4" id="KW-0507">mRNA processing</keyword>
<evidence type="ECO:0000313" key="7">
    <source>
        <dbReference type="EMBL" id="WPG97801.1"/>
    </source>
</evidence>
<dbReference type="InterPro" id="IPR003107">
    <property type="entry name" value="HAT"/>
</dbReference>
<feature type="region of interest" description="Disordered" evidence="5">
    <location>
        <begin position="607"/>
        <end position="646"/>
    </location>
</feature>
<feature type="compositionally biased region" description="Acidic residues" evidence="5">
    <location>
        <begin position="612"/>
        <end position="630"/>
    </location>
</feature>
<evidence type="ECO:0000256" key="4">
    <source>
        <dbReference type="RuleBase" id="RU369035"/>
    </source>
</evidence>
<dbReference type="PANTHER" id="PTHR19980:SF0">
    <property type="entry name" value="CLEAVAGE STIMULATION FACTOR SUBUNIT 3"/>
    <property type="match status" value="1"/>
</dbReference>
<dbReference type="SUPFAM" id="SSF48452">
    <property type="entry name" value="TPR-like"/>
    <property type="match status" value="2"/>
</dbReference>
<keyword evidence="2" id="KW-0677">Repeat</keyword>
<evidence type="ECO:0000259" key="6">
    <source>
        <dbReference type="Pfam" id="PF05843"/>
    </source>
</evidence>
<dbReference type="GO" id="GO:0005634">
    <property type="term" value="C:nucleus"/>
    <property type="evidence" value="ECO:0007669"/>
    <property type="project" value="UniProtKB-SubCell"/>
</dbReference>
<feature type="region of interest" description="Disordered" evidence="5">
    <location>
        <begin position="1"/>
        <end position="122"/>
    </location>
</feature>
<dbReference type="InterPro" id="IPR011990">
    <property type="entry name" value="TPR-like_helical_dom_sf"/>
</dbReference>
<dbReference type="AlphaFoldDB" id="A0AAQ3LYD5"/>
<protein>
    <recommendedName>
        <fullName evidence="4">mRNA 3'-end-processing protein RNA14</fullName>
    </recommendedName>
</protein>
<evidence type="ECO:0000256" key="5">
    <source>
        <dbReference type="SAM" id="MobiDB-lite"/>
    </source>
</evidence>
<dbReference type="EMBL" id="CP138580">
    <property type="protein sequence ID" value="WPG97801.1"/>
    <property type="molecule type" value="Genomic_DNA"/>
</dbReference>
<feature type="compositionally biased region" description="Acidic residues" evidence="5">
    <location>
        <begin position="97"/>
        <end position="107"/>
    </location>
</feature>
<sequence length="1014" mass="112553">MAEYDPTLEPPYDGAADSAENEDSPAEEQRNVGNEQEEDEEDYDPSSFNFGGGEQQVETSSDGNTPANGVEAPIETAAPVPAVAQSTKPKTIGGFIVEDDDEDDEEAAVPRPPQAGGAESMQSGLDVVGASKMRNVLLASAPTTDSAALHASSSTRLNGSAATPVFDVTPSASFQSMDAAQGKANISANSTTQLAASASNIPTQQVPSSMRLPHDVVGRLEDRIKDEPKADTDAWTQLLAHYRAKDQIDNVRKVYERFLDVFPTSVTIWTQFLQLELEHMERSRVDTIFSKSLPNVPDVDLWSMYLDYLRRVLPLANDVSGEHRGTITQAFEAVLNAIGIDPDAGKVWRDYIDFIKSGPGVIGGPGWQDQQKGDLVRKAYQRAIKVPHSELTKLWKEYDNFEMTLNKLSGRKQLSDMGPHYMTARTAKTQLDQRIEGLDRKGLPVLPPLHGFDGEDQFGTQVELWQGWIDWEKTDPLVYQDDDMPAFRKRVLYVYKHATMQLRFYPQIWFDAAQWCFEQGTEDLIAEGDRFLEKGIAANPESVLLALKQADKIETSLATGNNSDEVAIRNGERLDAPYENVHKALYGLREKMVEREKKAIQQVQEYFASLPPEDEPEKQTVNDDEDDYDEPTEKPKSRSEQMQAQTSAIKLGSQAQLDILKRVISYVWVAKMRAFRRIQGQGAPNKPKKGFRGVFAEARPRGQLSSDVYIASALMEWHCYKDPSALKIFERGLKLFPTDAVFALEYIKHLIANNDVTNARVVFETTITKILGAPQIQEPQRKPMCRPLFLYMHNFESNYGDLVQIHKLEKRMVEMFPEEPGLARFSQRFIIPPHFDGMDIQLIISPTQARPKPLVLQHNAPGGFMPSIEAPQSPQEQSALKLGPNGPYVASPKRPLDDSDADTPQRKFMRGESPLKGAAGRRIQHNAANSASGLSNIAAGAGAGFSVKNYVPGTGLQPSAMPAMAPPPLPRDISFLLQVIPNASQYNAVRFDSAAMVDFLRSVDIDGARARFGR</sequence>
<dbReference type="InterPro" id="IPR008847">
    <property type="entry name" value="Suf"/>
</dbReference>
<dbReference type="GO" id="GO:0180010">
    <property type="term" value="P:co-transcriptional mRNA 3'-end processing, cleavage and polyadenylation pathway"/>
    <property type="evidence" value="ECO:0007669"/>
    <property type="project" value="UniProtKB-UniRule"/>
</dbReference>
<reference evidence="7 8" key="1">
    <citation type="submission" date="2023-11" db="EMBL/GenBank/DDBJ databases">
        <title>An acidophilic fungus is an integral part of prey digestion in a carnivorous sundew plant.</title>
        <authorList>
            <person name="Tsai I.J."/>
        </authorList>
    </citation>
    <scope>NUCLEOTIDE SEQUENCE [LARGE SCALE GENOMIC DNA]</scope>
    <source>
        <strain evidence="7">169a</strain>
    </source>
</reference>
<comment type="function">
    <text evidence="1 4">Component of the cleavage factor IA (CFIA) complex, which is involved in the endonucleolytic cleavage during polyadenylation-dependent pre-mRNA 3'-end formation.</text>
</comment>
<dbReference type="PANTHER" id="PTHR19980">
    <property type="entry name" value="RNA CLEAVAGE STIMULATION FACTOR"/>
    <property type="match status" value="1"/>
</dbReference>
<dbReference type="Proteomes" id="UP001303373">
    <property type="component" value="Chromosome 1"/>
</dbReference>
<keyword evidence="3 4" id="KW-0539">Nucleus</keyword>
<evidence type="ECO:0000256" key="2">
    <source>
        <dbReference type="ARBA" id="ARBA00022737"/>
    </source>
</evidence>
<feature type="compositionally biased region" description="Acidic residues" evidence="5">
    <location>
        <begin position="35"/>
        <end position="44"/>
    </location>
</feature>
<organism evidence="7 8">
    <name type="scientific">Acrodontium crateriforme</name>
    <dbReference type="NCBI Taxonomy" id="150365"/>
    <lineage>
        <taxon>Eukaryota</taxon>
        <taxon>Fungi</taxon>
        <taxon>Dikarya</taxon>
        <taxon>Ascomycota</taxon>
        <taxon>Pezizomycotina</taxon>
        <taxon>Dothideomycetes</taxon>
        <taxon>Dothideomycetidae</taxon>
        <taxon>Mycosphaerellales</taxon>
        <taxon>Teratosphaeriaceae</taxon>
        <taxon>Acrodontium</taxon>
    </lineage>
</organism>
<dbReference type="InterPro" id="IPR045243">
    <property type="entry name" value="Rna14-like"/>
</dbReference>
<evidence type="ECO:0000256" key="3">
    <source>
        <dbReference type="ARBA" id="ARBA00023242"/>
    </source>
</evidence>
<name>A0AAQ3LYD5_9PEZI</name>
<feature type="domain" description="Suppressor of forked" evidence="6">
    <location>
        <begin position="216"/>
        <end position="830"/>
    </location>
</feature>
<keyword evidence="4" id="KW-0963">Cytoplasm</keyword>
<evidence type="ECO:0000313" key="8">
    <source>
        <dbReference type="Proteomes" id="UP001303373"/>
    </source>
</evidence>
<feature type="compositionally biased region" description="Polar residues" evidence="5">
    <location>
        <begin position="56"/>
        <end position="67"/>
    </location>
</feature>
<dbReference type="SMART" id="SM00386">
    <property type="entry name" value="HAT"/>
    <property type="match status" value="5"/>
</dbReference>
<keyword evidence="8" id="KW-1185">Reference proteome</keyword>
<evidence type="ECO:0000256" key="1">
    <source>
        <dbReference type="ARBA" id="ARBA00002863"/>
    </source>
</evidence>
<dbReference type="Gene3D" id="1.25.40.1040">
    <property type="match status" value="2"/>
</dbReference>
<dbReference type="GO" id="GO:0005737">
    <property type="term" value="C:cytoplasm"/>
    <property type="evidence" value="ECO:0007669"/>
    <property type="project" value="UniProtKB-SubCell"/>
</dbReference>
<dbReference type="GO" id="GO:0003729">
    <property type="term" value="F:mRNA binding"/>
    <property type="evidence" value="ECO:0007669"/>
    <property type="project" value="TreeGrafter"/>
</dbReference>